<evidence type="ECO:0000256" key="2">
    <source>
        <dbReference type="SAM" id="MobiDB-lite"/>
    </source>
</evidence>
<feature type="compositionally biased region" description="Pro residues" evidence="2">
    <location>
        <begin position="653"/>
        <end position="663"/>
    </location>
</feature>
<sequence>MPGIKGKRVPGRPGRFDPTIPLHMTTRKAAKVVPEMETYAEDEYDDSDSRRTSFDEISVATPFSGVDSEPPTKRQRTADPSPEQNSALVLKTEHLSTSGDQKSSELFTFGNGTAGEKDAPSGAASAAESDVNASQGSIDPRLRESNGFANSQNDPAHSQSTADSSQLPKANESYANMARLNDRRCQHGVTYGAAAEDDVSMNDAHNVSFDTQTQADEPYESSEGEWRELVNEPNRESMSRRNSAESSRSDAQVVGEMPLPEVSTDATPMATRQGSPATTASVAAEELTPAKSKLAKTLEMNGSEVDDEADDGERATQNQDSFEGMEEDAEATRYAEEYEEEDAPSQKQKRKRPPGGRRRAAHSNAYVEAAMRRQLELKQFYRQVTRAMKSCLGELAQITLDELQADDQHHTQVAEYEAVIAGLDEKLAQRKQQLLRAQKLNHEQLKQRFEAESHARRNRCRNFLEDIKEQQLVNLEYNMLQVNRAKLREEAKPGHETEDEDGVIPRPKRMAYRYKRSNALDSRYDSRSRFTMETESRVEDLQRRTSMWEALRAYDAESVEEFTVMDNGARNAANEKRRNIQITKKLADIAAEYDRLYGAPVPPPAPLPTAEELAPLNALADLAVKPATRSSRSRTQYLKPSSTAGYPDQAHRQPPPSSRPPQPLFDRPTNTAPPHSHLSPFLRVAMEHPRGPSHGFGHAPAPPLAPSGVRQPENTLPPLSSLGRRSVDGRPSLAAKPAVYFEPASRDRFPPTQHTHYTHPSNRYQHIHNTMTDVKDTSADPARKTEPPMAQPGQEETKQQQQHDAREPAAAATTRRPEQAAANAPTDPTRPTSPPWTEIPAPAGPYLRHWVNHHGPGRRTSDLSQPGLTPQPPPLDPKWIKREEVEADLNETFGPAQGRRERSIARLGSMEAAYDYGRLQQAAAPTAAPVNHLAGGQGFRGGPLQPGK</sequence>
<dbReference type="RefSeq" id="XP_069226130.1">
    <property type="nucleotide sequence ID" value="XM_069377057.1"/>
</dbReference>
<accession>A0AB34KIF3</accession>
<keyword evidence="4" id="KW-1185">Reference proteome</keyword>
<protein>
    <submittedName>
        <fullName evidence="3">Uncharacterized protein</fullName>
    </submittedName>
</protein>
<feature type="compositionally biased region" description="Basic and acidic residues" evidence="2">
    <location>
        <begin position="795"/>
        <end position="807"/>
    </location>
</feature>
<name>A0AB34KIF3_9PEZI</name>
<feature type="compositionally biased region" description="Polar residues" evidence="2">
    <location>
        <begin position="628"/>
        <end position="644"/>
    </location>
</feature>
<keyword evidence="1" id="KW-0175">Coiled coil</keyword>
<feature type="region of interest" description="Disordered" evidence="2">
    <location>
        <begin position="208"/>
        <end position="363"/>
    </location>
</feature>
<feature type="compositionally biased region" description="Polar residues" evidence="2">
    <location>
        <begin position="95"/>
        <end position="106"/>
    </location>
</feature>
<feature type="compositionally biased region" description="Basic and acidic residues" evidence="2">
    <location>
        <begin position="224"/>
        <end position="243"/>
    </location>
</feature>
<gene>
    <name evidence="3" type="ORF">WHR41_08453</name>
</gene>
<feature type="compositionally biased region" description="Basic residues" evidence="2">
    <location>
        <begin position="1"/>
        <end position="10"/>
    </location>
</feature>
<organism evidence="3 4">
    <name type="scientific">Cladosporium halotolerans</name>
    <dbReference type="NCBI Taxonomy" id="1052096"/>
    <lineage>
        <taxon>Eukaryota</taxon>
        <taxon>Fungi</taxon>
        <taxon>Dikarya</taxon>
        <taxon>Ascomycota</taxon>
        <taxon>Pezizomycotina</taxon>
        <taxon>Dothideomycetes</taxon>
        <taxon>Dothideomycetidae</taxon>
        <taxon>Cladosporiales</taxon>
        <taxon>Cladosporiaceae</taxon>
        <taxon>Cladosporium</taxon>
    </lineage>
</organism>
<feature type="region of interest" description="Disordered" evidence="2">
    <location>
        <begin position="625"/>
        <end position="879"/>
    </location>
</feature>
<feature type="compositionally biased region" description="Polar residues" evidence="2">
    <location>
        <begin position="264"/>
        <end position="281"/>
    </location>
</feature>
<dbReference type="Proteomes" id="UP000803884">
    <property type="component" value="Unassembled WGS sequence"/>
</dbReference>
<feature type="compositionally biased region" description="Polar residues" evidence="2">
    <location>
        <begin position="752"/>
        <end position="772"/>
    </location>
</feature>
<feature type="compositionally biased region" description="Polar residues" evidence="2">
    <location>
        <begin position="147"/>
        <end position="168"/>
    </location>
</feature>
<feature type="compositionally biased region" description="Low complexity" evidence="2">
    <location>
        <begin position="808"/>
        <end position="822"/>
    </location>
</feature>
<comment type="caution">
    <text evidence="3">The sequence shown here is derived from an EMBL/GenBank/DDBJ whole genome shotgun (WGS) entry which is preliminary data.</text>
</comment>
<proteinExistence type="predicted"/>
<feature type="region of interest" description="Disordered" evidence="2">
    <location>
        <begin position="1"/>
        <end position="181"/>
    </location>
</feature>
<reference evidence="3 4" key="1">
    <citation type="journal article" date="2020" name="Microbiol. Resour. Announc.">
        <title>Draft Genome Sequence of a Cladosporium Species Isolated from the Mesophotic Ascidian Didemnum maculosum.</title>
        <authorList>
            <person name="Gioti A."/>
            <person name="Siaperas R."/>
            <person name="Nikolaivits E."/>
            <person name="Le Goff G."/>
            <person name="Ouazzani J."/>
            <person name="Kotoulas G."/>
            <person name="Topakas E."/>
        </authorList>
    </citation>
    <scope>NUCLEOTIDE SEQUENCE [LARGE SCALE GENOMIC DNA]</scope>
    <source>
        <strain evidence="3 4">TM138-S3</strain>
    </source>
</reference>
<feature type="compositionally biased region" description="Basic and acidic residues" evidence="2">
    <location>
        <begin position="773"/>
        <end position="786"/>
    </location>
</feature>
<evidence type="ECO:0000313" key="4">
    <source>
        <dbReference type="Proteomes" id="UP000803884"/>
    </source>
</evidence>
<dbReference type="GeneID" id="96009895"/>
<feature type="compositionally biased region" description="Basic residues" evidence="2">
    <location>
        <begin position="347"/>
        <end position="361"/>
    </location>
</feature>
<evidence type="ECO:0000313" key="3">
    <source>
        <dbReference type="EMBL" id="KAL1583023.1"/>
    </source>
</evidence>
<dbReference type="EMBL" id="JAAQHG020000040">
    <property type="protein sequence ID" value="KAL1583023.1"/>
    <property type="molecule type" value="Genomic_DNA"/>
</dbReference>
<feature type="coiled-coil region" evidence="1">
    <location>
        <begin position="413"/>
        <end position="448"/>
    </location>
</feature>
<evidence type="ECO:0000256" key="1">
    <source>
        <dbReference type="SAM" id="Coils"/>
    </source>
</evidence>
<dbReference type="AlphaFoldDB" id="A0AB34KIF3"/>